<dbReference type="Proteomes" id="UP000653076">
    <property type="component" value="Unassembled WGS sequence"/>
</dbReference>
<reference evidence="2 3" key="1">
    <citation type="submission" date="2021-01" db="EMBL/GenBank/DDBJ databases">
        <title>Whole genome shotgun sequence of Verrucosispora qiuiae NBRC 106684.</title>
        <authorList>
            <person name="Komaki H."/>
            <person name="Tamura T."/>
        </authorList>
    </citation>
    <scope>NUCLEOTIDE SEQUENCE [LARGE SCALE GENOMIC DNA]</scope>
    <source>
        <strain evidence="2 3">NBRC 106684</strain>
    </source>
</reference>
<gene>
    <name evidence="2" type="ORF">Vqi01_31750</name>
</gene>
<feature type="region of interest" description="Disordered" evidence="1">
    <location>
        <begin position="22"/>
        <end position="64"/>
    </location>
</feature>
<dbReference type="EMBL" id="BOPC01000041">
    <property type="protein sequence ID" value="GIJ28013.1"/>
    <property type="molecule type" value="Genomic_DNA"/>
</dbReference>
<keyword evidence="3" id="KW-1185">Reference proteome</keyword>
<evidence type="ECO:0000313" key="3">
    <source>
        <dbReference type="Proteomes" id="UP000653076"/>
    </source>
</evidence>
<evidence type="ECO:0000313" key="2">
    <source>
        <dbReference type="EMBL" id="GIJ28013.1"/>
    </source>
</evidence>
<accession>A0ABQ4JCZ0</accession>
<protein>
    <submittedName>
        <fullName evidence="2">Uncharacterized protein</fullName>
    </submittedName>
</protein>
<feature type="compositionally biased region" description="Low complexity" evidence="1">
    <location>
        <begin position="22"/>
        <end position="31"/>
    </location>
</feature>
<name>A0ABQ4JCZ0_9ACTN</name>
<evidence type="ECO:0000256" key="1">
    <source>
        <dbReference type="SAM" id="MobiDB-lite"/>
    </source>
</evidence>
<feature type="compositionally biased region" description="Polar residues" evidence="1">
    <location>
        <begin position="46"/>
        <end position="64"/>
    </location>
</feature>
<proteinExistence type="predicted"/>
<organism evidence="2 3">
    <name type="scientific">Micromonospora qiuiae</name>
    <dbReference type="NCBI Taxonomy" id="502268"/>
    <lineage>
        <taxon>Bacteria</taxon>
        <taxon>Bacillati</taxon>
        <taxon>Actinomycetota</taxon>
        <taxon>Actinomycetes</taxon>
        <taxon>Micromonosporales</taxon>
        <taxon>Micromonosporaceae</taxon>
        <taxon>Micromonospora</taxon>
    </lineage>
</organism>
<comment type="caution">
    <text evidence="2">The sequence shown here is derived from an EMBL/GenBank/DDBJ whole genome shotgun (WGS) entry which is preliminary data.</text>
</comment>
<sequence length="64" mass="7048">MALPNLDNPIEVRRVTITRRTPPATAITTERPVTDEGYSPMPYDPSTVNSETSRCSQLSSKAAR</sequence>